<proteinExistence type="predicted"/>
<feature type="non-terminal residue" evidence="2">
    <location>
        <position position="1"/>
    </location>
</feature>
<dbReference type="EMBL" id="HACG01003795">
    <property type="protein sequence ID" value="CEK50660.1"/>
    <property type="molecule type" value="Transcribed_RNA"/>
</dbReference>
<evidence type="ECO:0000313" key="2">
    <source>
        <dbReference type="EMBL" id="CEK50660.1"/>
    </source>
</evidence>
<dbReference type="AlphaFoldDB" id="A0A0B6Y560"/>
<organism evidence="2">
    <name type="scientific">Arion vulgaris</name>
    <dbReference type="NCBI Taxonomy" id="1028688"/>
    <lineage>
        <taxon>Eukaryota</taxon>
        <taxon>Metazoa</taxon>
        <taxon>Spiralia</taxon>
        <taxon>Lophotrochozoa</taxon>
        <taxon>Mollusca</taxon>
        <taxon>Gastropoda</taxon>
        <taxon>Heterobranchia</taxon>
        <taxon>Euthyneura</taxon>
        <taxon>Panpulmonata</taxon>
        <taxon>Eupulmonata</taxon>
        <taxon>Stylommatophora</taxon>
        <taxon>Helicina</taxon>
        <taxon>Arionoidea</taxon>
        <taxon>Arionidae</taxon>
        <taxon>Arion</taxon>
    </lineage>
</organism>
<feature type="region of interest" description="Disordered" evidence="1">
    <location>
        <begin position="55"/>
        <end position="75"/>
    </location>
</feature>
<sequence length="125" mass="13971">NSRVVTAFVDPLKMDNFRHESMDSDYRDDDIGSMNDKKMNDSHFGFSSSIGSINKNNTGDSGYQSSQVNNLNLPNPASIEEDVDLEGLHLHHVLLQSFQDSHMAREVDIMEAFSLAPVRLVSQEA</sequence>
<reference evidence="2" key="1">
    <citation type="submission" date="2014-12" db="EMBL/GenBank/DDBJ databases">
        <title>Insight into the proteome of Arion vulgaris.</title>
        <authorList>
            <person name="Aradska J."/>
            <person name="Bulat T."/>
            <person name="Smidak R."/>
            <person name="Sarate P."/>
            <person name="Gangsoo J."/>
            <person name="Sialana F."/>
            <person name="Bilban M."/>
            <person name="Lubec G."/>
        </authorList>
    </citation>
    <scope>NUCLEOTIDE SEQUENCE</scope>
    <source>
        <tissue evidence="2">Skin</tissue>
    </source>
</reference>
<evidence type="ECO:0000256" key="1">
    <source>
        <dbReference type="SAM" id="MobiDB-lite"/>
    </source>
</evidence>
<accession>A0A0B6Y560</accession>
<protein>
    <submittedName>
        <fullName evidence="2">Uncharacterized protein</fullName>
    </submittedName>
</protein>
<gene>
    <name evidence="2" type="primary">ORF11364</name>
</gene>
<name>A0A0B6Y560_9EUPU</name>